<dbReference type="Gene3D" id="3.30.1490.480">
    <property type="entry name" value="Endolytic murein transglycosylase"/>
    <property type="match status" value="1"/>
</dbReference>
<evidence type="ECO:0008006" key="9">
    <source>
        <dbReference type="Google" id="ProtNLM"/>
    </source>
</evidence>
<keyword evidence="3" id="KW-1133">Transmembrane helix</keyword>
<evidence type="ECO:0000256" key="6">
    <source>
        <dbReference type="ARBA" id="ARBA00023316"/>
    </source>
</evidence>
<dbReference type="GO" id="GO:0016829">
    <property type="term" value="F:lyase activity"/>
    <property type="evidence" value="ECO:0007669"/>
    <property type="project" value="UniProtKB-KW"/>
</dbReference>
<evidence type="ECO:0000313" key="8">
    <source>
        <dbReference type="Proteomes" id="UP000176867"/>
    </source>
</evidence>
<dbReference type="AlphaFoldDB" id="A0A1F6G7Z5"/>
<evidence type="ECO:0000256" key="3">
    <source>
        <dbReference type="ARBA" id="ARBA00022989"/>
    </source>
</evidence>
<gene>
    <name evidence="7" type="ORF">A2609_02900</name>
</gene>
<evidence type="ECO:0000256" key="2">
    <source>
        <dbReference type="ARBA" id="ARBA00022692"/>
    </source>
</evidence>
<dbReference type="Pfam" id="PF02618">
    <property type="entry name" value="YceG"/>
    <property type="match status" value="2"/>
</dbReference>
<keyword evidence="2" id="KW-0812">Transmembrane</keyword>
<accession>A0A1F6G7Z5</accession>
<comment type="caution">
    <text evidence="7">The sequence shown here is derived from an EMBL/GenBank/DDBJ whole genome shotgun (WGS) entry which is preliminary data.</text>
</comment>
<evidence type="ECO:0000256" key="5">
    <source>
        <dbReference type="ARBA" id="ARBA00023239"/>
    </source>
</evidence>
<dbReference type="PANTHER" id="PTHR30518:SF2">
    <property type="entry name" value="ENDOLYTIC MUREIN TRANSGLYCOSYLASE"/>
    <property type="match status" value="1"/>
</dbReference>
<keyword evidence="5" id="KW-0456">Lyase</keyword>
<keyword evidence="6" id="KW-0961">Cell wall biogenesis/degradation</keyword>
<dbReference type="InterPro" id="IPR003770">
    <property type="entry name" value="MLTG-like"/>
</dbReference>
<dbReference type="EMBL" id="MFMU01000001">
    <property type="protein sequence ID" value="OGG94229.1"/>
    <property type="molecule type" value="Genomic_DNA"/>
</dbReference>
<organism evidence="7 8">
    <name type="scientific">Candidatus Kaiserbacteria bacterium RIFOXYD1_FULL_47_14</name>
    <dbReference type="NCBI Taxonomy" id="1798533"/>
    <lineage>
        <taxon>Bacteria</taxon>
        <taxon>Candidatus Kaiseribacteriota</taxon>
    </lineage>
</organism>
<evidence type="ECO:0000313" key="7">
    <source>
        <dbReference type="EMBL" id="OGG94229.1"/>
    </source>
</evidence>
<dbReference type="Proteomes" id="UP000176867">
    <property type="component" value="Unassembled WGS sequence"/>
</dbReference>
<evidence type="ECO:0000256" key="4">
    <source>
        <dbReference type="ARBA" id="ARBA00023136"/>
    </source>
</evidence>
<keyword evidence="1" id="KW-1003">Cell membrane</keyword>
<sequence>MSGYFLFISPPANFPSGEVIIIAQGMSAPEIARELADVHIVASPMLLQLMLRVSGESDHIQTGAYRFKTPQNIFTVAHRIVVGEYGLPLTRITFVEGTTIYEAAAQVAKLFPVISLADFLEAGKPYEGFLFPDTYFFSSIADAGSIVKEMRTNFTAKTAVLLGDLYASGHSLSDIITMASIIEKETRTDADRHIVAGILWRRLEIGMPLQVDVARDTYKHKGLPAGPICSPGFESIDATLHPIKTTYIYYLTGRDGLMHYATTFDGHQANLKKYLK</sequence>
<keyword evidence="4" id="KW-0472">Membrane</keyword>
<dbReference type="STRING" id="1798533.A2609_02900"/>
<reference evidence="7 8" key="1">
    <citation type="journal article" date="2016" name="Nat. Commun.">
        <title>Thousands of microbial genomes shed light on interconnected biogeochemical processes in an aquifer system.</title>
        <authorList>
            <person name="Anantharaman K."/>
            <person name="Brown C.T."/>
            <person name="Hug L.A."/>
            <person name="Sharon I."/>
            <person name="Castelle C.J."/>
            <person name="Probst A.J."/>
            <person name="Thomas B.C."/>
            <person name="Singh A."/>
            <person name="Wilkins M.J."/>
            <person name="Karaoz U."/>
            <person name="Brodie E.L."/>
            <person name="Williams K.H."/>
            <person name="Hubbard S.S."/>
            <person name="Banfield J.F."/>
        </authorList>
    </citation>
    <scope>NUCLEOTIDE SEQUENCE [LARGE SCALE GENOMIC DNA]</scope>
</reference>
<dbReference type="GO" id="GO:0071555">
    <property type="term" value="P:cell wall organization"/>
    <property type="evidence" value="ECO:0007669"/>
    <property type="project" value="UniProtKB-KW"/>
</dbReference>
<proteinExistence type="predicted"/>
<name>A0A1F6G7Z5_9BACT</name>
<protein>
    <recommendedName>
        <fullName evidence="9">Endolytic murein transglycosylase</fullName>
    </recommendedName>
</protein>
<evidence type="ECO:0000256" key="1">
    <source>
        <dbReference type="ARBA" id="ARBA00022475"/>
    </source>
</evidence>
<dbReference type="PANTHER" id="PTHR30518">
    <property type="entry name" value="ENDOLYTIC MUREIN TRANSGLYCOSYLASE"/>
    <property type="match status" value="1"/>
</dbReference>